<dbReference type="InterPro" id="IPR016181">
    <property type="entry name" value="Acyl_CoA_acyltransferase"/>
</dbReference>
<evidence type="ECO:0000313" key="4">
    <source>
        <dbReference type="Proteomes" id="UP000621930"/>
    </source>
</evidence>
<keyword evidence="1" id="KW-0808">Transferase</keyword>
<dbReference type="CDD" id="cd04301">
    <property type="entry name" value="NAT_SF"/>
    <property type="match status" value="1"/>
</dbReference>
<comment type="caution">
    <text evidence="3">The sequence shown here is derived from an EMBL/GenBank/DDBJ whole genome shotgun (WGS) entry which is preliminary data.</text>
</comment>
<organism evidence="3 4">
    <name type="scientific">Acinetobacter pecorum</name>
    <dbReference type="NCBI Taxonomy" id="2762215"/>
    <lineage>
        <taxon>Bacteria</taxon>
        <taxon>Pseudomonadati</taxon>
        <taxon>Pseudomonadota</taxon>
        <taxon>Gammaproteobacteria</taxon>
        <taxon>Moraxellales</taxon>
        <taxon>Moraxellaceae</taxon>
        <taxon>Acinetobacter</taxon>
    </lineage>
</organism>
<dbReference type="PROSITE" id="PS51186">
    <property type="entry name" value="GNAT"/>
    <property type="match status" value="1"/>
</dbReference>
<dbReference type="Proteomes" id="UP000621930">
    <property type="component" value="Unassembled WGS sequence"/>
</dbReference>
<dbReference type="RefSeq" id="WP_064102955.1">
    <property type="nucleotide sequence ID" value="NZ_JACSPT010000023.1"/>
</dbReference>
<evidence type="ECO:0000313" key="3">
    <source>
        <dbReference type="EMBL" id="MBD8010377.1"/>
    </source>
</evidence>
<reference evidence="3 4" key="1">
    <citation type="submission" date="2020-08" db="EMBL/GenBank/DDBJ databases">
        <title>A Genomic Blueprint of the Chicken Gut Microbiome.</title>
        <authorList>
            <person name="Gilroy R."/>
            <person name="Ravi A."/>
            <person name="Getino M."/>
            <person name="Pursley I."/>
            <person name="Horton D.L."/>
            <person name="Alikhan N.-F."/>
            <person name="Baker D."/>
            <person name="Gharbi K."/>
            <person name="Hall N."/>
            <person name="Watson M."/>
            <person name="Adriaenssens E.M."/>
            <person name="Foster-Nyarko E."/>
            <person name="Jarju S."/>
            <person name="Secka A."/>
            <person name="Antonio M."/>
            <person name="Oren A."/>
            <person name="Chaudhuri R."/>
            <person name="La Ragione R.M."/>
            <person name="Hildebrand F."/>
            <person name="Pallen M.J."/>
        </authorList>
    </citation>
    <scope>NUCLEOTIDE SEQUENCE [LARGE SCALE GENOMIC DNA]</scope>
    <source>
        <strain evidence="3 4">Sa1BUA6</strain>
    </source>
</reference>
<proteinExistence type="predicted"/>
<feature type="domain" description="N-acetyltransferase" evidence="2">
    <location>
        <begin position="2"/>
        <end position="162"/>
    </location>
</feature>
<protein>
    <submittedName>
        <fullName evidence="3">GNAT family N-acetyltransferase</fullName>
    </submittedName>
</protein>
<sequence>MYSIRPIQPQDNAQIAEVIREVSIEFGLAAESGFAVGDSILDNLYEFYNQPYAAYWVIVDKWNQVYGGGGIAPLQGDANILEIQKMYFLLEIRQQGFAKKILELSFEFAQAHQIKAVYLETTKTLWQAINLYEKLGFQHLPQPKGNTGHSKACEIWMLKTLAT</sequence>
<dbReference type="PANTHER" id="PTHR13947:SF37">
    <property type="entry name" value="LD18367P"/>
    <property type="match status" value="1"/>
</dbReference>
<dbReference type="PANTHER" id="PTHR13947">
    <property type="entry name" value="GNAT FAMILY N-ACETYLTRANSFERASE"/>
    <property type="match status" value="1"/>
</dbReference>
<dbReference type="InterPro" id="IPR050769">
    <property type="entry name" value="NAT_camello-type"/>
</dbReference>
<dbReference type="Pfam" id="PF00583">
    <property type="entry name" value="Acetyltransf_1"/>
    <property type="match status" value="1"/>
</dbReference>
<keyword evidence="4" id="KW-1185">Reference proteome</keyword>
<evidence type="ECO:0000259" key="2">
    <source>
        <dbReference type="PROSITE" id="PS51186"/>
    </source>
</evidence>
<dbReference type="InterPro" id="IPR000182">
    <property type="entry name" value="GNAT_dom"/>
</dbReference>
<dbReference type="EMBL" id="JACSPT010000023">
    <property type="protein sequence ID" value="MBD8010377.1"/>
    <property type="molecule type" value="Genomic_DNA"/>
</dbReference>
<name>A0ABR8W038_9GAMM</name>
<gene>
    <name evidence="3" type="ORF">H9629_13680</name>
</gene>
<accession>A0ABR8W038</accession>
<dbReference type="SUPFAM" id="SSF55729">
    <property type="entry name" value="Acyl-CoA N-acyltransferases (Nat)"/>
    <property type="match status" value="1"/>
</dbReference>
<dbReference type="Gene3D" id="3.40.630.30">
    <property type="match status" value="1"/>
</dbReference>
<evidence type="ECO:0000256" key="1">
    <source>
        <dbReference type="ARBA" id="ARBA00022679"/>
    </source>
</evidence>